<dbReference type="Gene3D" id="1.20.58.110">
    <property type="entry name" value="Ribosomal protein S20"/>
    <property type="match status" value="1"/>
</dbReference>
<dbReference type="GO" id="GO:0070181">
    <property type="term" value="F:small ribosomal subunit rRNA binding"/>
    <property type="evidence" value="ECO:0007669"/>
    <property type="project" value="TreeGrafter"/>
</dbReference>
<dbReference type="InterPro" id="IPR002583">
    <property type="entry name" value="Ribosomal_bS20"/>
</dbReference>
<dbReference type="EMBL" id="MINN01000096">
    <property type="protein sequence ID" value="OIU70621.1"/>
    <property type="molecule type" value="Genomic_DNA"/>
</dbReference>
<protein>
    <recommendedName>
        <fullName evidence="7 8">Small ribosomal subunit protein bS20</fullName>
    </recommendedName>
</protein>
<comment type="function">
    <text evidence="1 8">Binds directly to 16S ribosomal RNA.</text>
</comment>
<keyword evidence="3 8" id="KW-0699">rRNA-binding</keyword>
<evidence type="ECO:0000256" key="1">
    <source>
        <dbReference type="ARBA" id="ARBA00003134"/>
    </source>
</evidence>
<feature type="coiled-coil region" evidence="9">
    <location>
        <begin position="32"/>
        <end position="63"/>
    </location>
</feature>
<dbReference type="PANTHER" id="PTHR33398">
    <property type="entry name" value="30S RIBOSOMAL PROTEIN S20"/>
    <property type="match status" value="1"/>
</dbReference>
<dbReference type="GO" id="GO:0006412">
    <property type="term" value="P:translation"/>
    <property type="evidence" value="ECO:0007669"/>
    <property type="project" value="UniProtKB-UniRule"/>
</dbReference>
<keyword evidence="12" id="KW-1185">Reference proteome</keyword>
<dbReference type="FunFam" id="1.20.58.110:FF:000001">
    <property type="entry name" value="30S ribosomal protein S20"/>
    <property type="match status" value="1"/>
</dbReference>
<dbReference type="PANTHER" id="PTHR33398:SF1">
    <property type="entry name" value="SMALL RIBOSOMAL SUBUNIT PROTEIN BS20C"/>
    <property type="match status" value="1"/>
</dbReference>
<keyword evidence="5 8" id="KW-0689">Ribosomal protein</keyword>
<dbReference type="GO" id="GO:0015935">
    <property type="term" value="C:small ribosomal subunit"/>
    <property type="evidence" value="ECO:0007669"/>
    <property type="project" value="TreeGrafter"/>
</dbReference>
<dbReference type="NCBIfam" id="TIGR00029">
    <property type="entry name" value="S20"/>
    <property type="match status" value="1"/>
</dbReference>
<comment type="caution">
    <text evidence="11">The sequence shown here is derived from an EMBL/GenBank/DDBJ whole genome shotgun (WGS) entry which is preliminary data.</text>
</comment>
<evidence type="ECO:0000256" key="3">
    <source>
        <dbReference type="ARBA" id="ARBA00022730"/>
    </source>
</evidence>
<comment type="similarity">
    <text evidence="2 8">Belongs to the bacterial ribosomal protein bS20 family.</text>
</comment>
<keyword evidence="4 8" id="KW-0694">RNA-binding</keyword>
<evidence type="ECO:0000256" key="9">
    <source>
        <dbReference type="SAM" id="Coils"/>
    </source>
</evidence>
<keyword evidence="6 8" id="KW-0687">Ribonucleoprotein</keyword>
<evidence type="ECO:0000256" key="8">
    <source>
        <dbReference type="HAMAP-Rule" id="MF_00500"/>
    </source>
</evidence>
<dbReference type="OrthoDB" id="9808392at2"/>
<keyword evidence="9" id="KW-0175">Coiled coil</keyword>
<gene>
    <name evidence="8" type="primary">rpsT</name>
    <name evidence="11" type="ORF">BHE18_19060</name>
</gene>
<evidence type="ECO:0000256" key="4">
    <source>
        <dbReference type="ARBA" id="ARBA00022884"/>
    </source>
</evidence>
<dbReference type="GO" id="GO:0003735">
    <property type="term" value="F:structural constituent of ribosome"/>
    <property type="evidence" value="ECO:0007669"/>
    <property type="project" value="InterPro"/>
</dbReference>
<feature type="region of interest" description="Disordered" evidence="10">
    <location>
        <begin position="1"/>
        <end position="28"/>
    </location>
</feature>
<organism evidence="11 12">
    <name type="scientific">Rossellomorea aquimaris</name>
    <dbReference type="NCBI Taxonomy" id="189382"/>
    <lineage>
        <taxon>Bacteria</taxon>
        <taxon>Bacillati</taxon>
        <taxon>Bacillota</taxon>
        <taxon>Bacilli</taxon>
        <taxon>Bacillales</taxon>
        <taxon>Bacillaceae</taxon>
        <taxon>Rossellomorea</taxon>
    </lineage>
</organism>
<evidence type="ECO:0000256" key="7">
    <source>
        <dbReference type="ARBA" id="ARBA00035136"/>
    </source>
</evidence>
<dbReference type="GO" id="GO:0005829">
    <property type="term" value="C:cytosol"/>
    <property type="evidence" value="ECO:0007669"/>
    <property type="project" value="TreeGrafter"/>
</dbReference>
<dbReference type="InterPro" id="IPR036510">
    <property type="entry name" value="Ribosomal_bS20_sf"/>
</dbReference>
<proteinExistence type="inferred from homology"/>
<sequence>MPNIKSAIKRVKTNDQRNAQNATVKSSMRTAVKKAEAAAANGAENVKELTNDAIRQLDKAAQKGLIHKNVASRQKSRLMKKAN</sequence>
<dbReference type="SUPFAM" id="SSF46992">
    <property type="entry name" value="Ribosomal protein S20"/>
    <property type="match status" value="1"/>
</dbReference>
<feature type="compositionally biased region" description="Polar residues" evidence="10">
    <location>
        <begin position="16"/>
        <end position="28"/>
    </location>
</feature>
<evidence type="ECO:0000313" key="12">
    <source>
        <dbReference type="Proteomes" id="UP000182062"/>
    </source>
</evidence>
<evidence type="ECO:0000256" key="5">
    <source>
        <dbReference type="ARBA" id="ARBA00022980"/>
    </source>
</evidence>
<dbReference type="HAMAP" id="MF_00500">
    <property type="entry name" value="Ribosomal_bS20"/>
    <property type="match status" value="1"/>
</dbReference>
<evidence type="ECO:0000313" key="11">
    <source>
        <dbReference type="EMBL" id="OIU70621.1"/>
    </source>
</evidence>
<dbReference type="AlphaFoldDB" id="A0A1J6VZ70"/>
<dbReference type="RefSeq" id="WP_071618977.1">
    <property type="nucleotide sequence ID" value="NZ_MINN01000096.1"/>
</dbReference>
<name>A0A1J6VZ70_9BACI</name>
<dbReference type="Proteomes" id="UP000182062">
    <property type="component" value="Unassembled WGS sequence"/>
</dbReference>
<accession>A0A1J6VZ70</accession>
<reference evidence="11 12" key="1">
    <citation type="submission" date="2016-09" db="EMBL/GenBank/DDBJ databases">
        <title>Bacillus aquimaris SAMM genome sequence reveals colonization and biosurfactant production capacities.</title>
        <authorList>
            <person name="Waghmode S.R."/>
            <person name="Suryavanshi M.V."/>
        </authorList>
    </citation>
    <scope>NUCLEOTIDE SEQUENCE [LARGE SCALE GENOMIC DNA]</scope>
    <source>
        <strain evidence="11 12">SAMM</strain>
    </source>
</reference>
<evidence type="ECO:0000256" key="6">
    <source>
        <dbReference type="ARBA" id="ARBA00023274"/>
    </source>
</evidence>
<evidence type="ECO:0000256" key="2">
    <source>
        <dbReference type="ARBA" id="ARBA00007634"/>
    </source>
</evidence>
<dbReference type="Pfam" id="PF01649">
    <property type="entry name" value="Ribosomal_S20p"/>
    <property type="match status" value="1"/>
</dbReference>
<evidence type="ECO:0000256" key="10">
    <source>
        <dbReference type="SAM" id="MobiDB-lite"/>
    </source>
</evidence>